<evidence type="ECO:0000256" key="1">
    <source>
        <dbReference type="SAM" id="MobiDB-lite"/>
    </source>
</evidence>
<feature type="region of interest" description="Disordered" evidence="1">
    <location>
        <begin position="100"/>
        <end position="229"/>
    </location>
</feature>
<dbReference type="InterPro" id="IPR054132">
    <property type="entry name" value="Consortin_N"/>
</dbReference>
<dbReference type="GO" id="GO:0071253">
    <property type="term" value="F:connexin binding"/>
    <property type="evidence" value="ECO:0007669"/>
    <property type="project" value="InterPro"/>
</dbReference>
<dbReference type="GO" id="GO:0030133">
    <property type="term" value="C:transport vesicle"/>
    <property type="evidence" value="ECO:0007669"/>
    <property type="project" value="TreeGrafter"/>
</dbReference>
<dbReference type="InterPro" id="IPR042318">
    <property type="entry name" value="Consortin"/>
</dbReference>
<dbReference type="GO" id="GO:0005802">
    <property type="term" value="C:trans-Golgi network"/>
    <property type="evidence" value="ECO:0007669"/>
    <property type="project" value="InterPro"/>
</dbReference>
<feature type="compositionally biased region" description="Basic and acidic residues" evidence="1">
    <location>
        <begin position="127"/>
        <end position="140"/>
    </location>
</feature>
<reference evidence="3 4" key="1">
    <citation type="journal article" date="2019" name="Mol. Ecol. Resour.">
        <title>Chromosome-level genome assembly of Triplophysa tibetana, a fish adapted to the harsh high-altitude environment of the Tibetan Plateau.</title>
        <authorList>
            <person name="Yang X."/>
            <person name="Liu H."/>
            <person name="Ma Z."/>
            <person name="Zou Y."/>
            <person name="Zou M."/>
            <person name="Mao Y."/>
            <person name="Li X."/>
            <person name="Wang H."/>
            <person name="Chen T."/>
            <person name="Wang W."/>
            <person name="Yang R."/>
        </authorList>
    </citation>
    <scope>NUCLEOTIDE SEQUENCE [LARGE SCALE GENOMIC DNA]</scope>
    <source>
        <strain evidence="3">TTIB1903HZAU</strain>
        <tissue evidence="3">Muscle</tissue>
    </source>
</reference>
<dbReference type="PANTHER" id="PTHR28581:SF1">
    <property type="entry name" value="CONSORTIN"/>
    <property type="match status" value="1"/>
</dbReference>
<organism evidence="3 4">
    <name type="scientific">Triplophysa tibetana</name>
    <dbReference type="NCBI Taxonomy" id="1572043"/>
    <lineage>
        <taxon>Eukaryota</taxon>
        <taxon>Metazoa</taxon>
        <taxon>Chordata</taxon>
        <taxon>Craniata</taxon>
        <taxon>Vertebrata</taxon>
        <taxon>Euteleostomi</taxon>
        <taxon>Actinopterygii</taxon>
        <taxon>Neopterygii</taxon>
        <taxon>Teleostei</taxon>
        <taxon>Ostariophysi</taxon>
        <taxon>Cypriniformes</taxon>
        <taxon>Nemacheilidae</taxon>
        <taxon>Triplophysa</taxon>
    </lineage>
</organism>
<accession>A0A5A9NPK9</accession>
<comment type="caution">
    <text evidence="3">The sequence shown here is derived from an EMBL/GenBank/DDBJ whole genome shotgun (WGS) entry which is preliminary data.</text>
</comment>
<dbReference type="GO" id="GO:0005886">
    <property type="term" value="C:plasma membrane"/>
    <property type="evidence" value="ECO:0007669"/>
    <property type="project" value="TreeGrafter"/>
</dbReference>
<dbReference type="Proteomes" id="UP000324632">
    <property type="component" value="Chromosome 15"/>
</dbReference>
<proteinExistence type="predicted"/>
<dbReference type="EMBL" id="SOYY01000015">
    <property type="protein sequence ID" value="KAA0710911.1"/>
    <property type="molecule type" value="Genomic_DNA"/>
</dbReference>
<feature type="compositionally biased region" description="Acidic residues" evidence="1">
    <location>
        <begin position="166"/>
        <end position="189"/>
    </location>
</feature>
<dbReference type="AlphaFoldDB" id="A0A5A9NPK9"/>
<dbReference type="GO" id="GO:0042998">
    <property type="term" value="P:positive regulation of Golgi to plasma membrane protein transport"/>
    <property type="evidence" value="ECO:0007669"/>
    <property type="project" value="TreeGrafter"/>
</dbReference>
<feature type="domain" description="Consortin N-terminal" evidence="2">
    <location>
        <begin position="252"/>
        <end position="303"/>
    </location>
</feature>
<protein>
    <submittedName>
        <fullName evidence="3">Consortin</fullName>
    </submittedName>
</protein>
<sequence>MSYFGKTVRGQCDFGYPDDWQAGLRISPKHPDVRQEDLRRRAAATQTHISPERSCPSAVYYHLYSSLNILLDRSPPGRSIIDCPVRFRVDLHALGQLDYMDDGQWQSDGPVRRGGVTDPELLNDSESSCRPDENKNRLVEEAEEVEQGPRGGQRFLRHDNTNNNGESEDFDSSKLDDDEDNEDEEEEMDSTSGVYSPELDGHIRDSPTPSPSPTVSEGLVSPEGTMHNDVASPHGFMSPLAVTLQDLGVQGDHPLLPQCLHQIAEAFMCEEDYERAVRFIQLERLYHERVLSNLTAIQEQWERSWSLIGGCQDVRESRSDLDAEHLEKLRHICRTHRQPAQSAEKCAVVSKVQRNSVIREEPPEDLNSQQLLCSSGEFISPITVQITSNGP</sequence>
<dbReference type="Pfam" id="PF22883">
    <property type="entry name" value="Consortin_N"/>
    <property type="match status" value="1"/>
</dbReference>
<name>A0A5A9NPK9_9TELE</name>
<keyword evidence="4" id="KW-1185">Reference proteome</keyword>
<evidence type="ECO:0000313" key="4">
    <source>
        <dbReference type="Proteomes" id="UP000324632"/>
    </source>
</evidence>
<evidence type="ECO:0000259" key="2">
    <source>
        <dbReference type="Pfam" id="PF22883"/>
    </source>
</evidence>
<dbReference type="PANTHER" id="PTHR28581">
    <property type="entry name" value="CONSORTIN"/>
    <property type="match status" value="1"/>
</dbReference>
<evidence type="ECO:0000313" key="3">
    <source>
        <dbReference type="EMBL" id="KAA0710911.1"/>
    </source>
</evidence>
<gene>
    <name evidence="3" type="ORF">E1301_Tti002981</name>
</gene>